<dbReference type="EMBL" id="KZ370155">
    <property type="protein sequence ID" value="PIO09331.1"/>
    <property type="molecule type" value="Genomic_DNA"/>
</dbReference>
<reference evidence="3" key="1">
    <citation type="journal article" date="2017" name="Nat. Commun.">
        <title>The North American bullfrog draft genome provides insight into hormonal regulation of long noncoding RNA.</title>
        <authorList>
            <person name="Hammond S.A."/>
            <person name="Warren R.L."/>
            <person name="Vandervalk B.P."/>
            <person name="Kucuk E."/>
            <person name="Khan H."/>
            <person name="Gibb E.A."/>
            <person name="Pandoh P."/>
            <person name="Kirk H."/>
            <person name="Zhao Y."/>
            <person name="Jones M."/>
            <person name="Mungall A.J."/>
            <person name="Coope R."/>
            <person name="Pleasance S."/>
            <person name="Moore R.A."/>
            <person name="Holt R.A."/>
            <person name="Round J.M."/>
            <person name="Ohora S."/>
            <person name="Walle B.V."/>
            <person name="Veldhoen N."/>
            <person name="Helbing C.C."/>
            <person name="Birol I."/>
        </authorList>
    </citation>
    <scope>NUCLEOTIDE SEQUENCE [LARGE SCALE GENOMIC DNA]</scope>
</reference>
<dbReference type="Proteomes" id="UP000228934">
    <property type="component" value="Unassembled WGS sequence"/>
</dbReference>
<feature type="region of interest" description="Disordered" evidence="1">
    <location>
        <begin position="37"/>
        <end position="67"/>
    </location>
</feature>
<evidence type="ECO:0000313" key="2">
    <source>
        <dbReference type="EMBL" id="PIO09331.1"/>
    </source>
</evidence>
<name>A0A2G9Q2C4_AQUCT</name>
<evidence type="ECO:0000256" key="1">
    <source>
        <dbReference type="SAM" id="MobiDB-lite"/>
    </source>
</evidence>
<proteinExistence type="predicted"/>
<organism evidence="2 3">
    <name type="scientific">Aquarana catesbeiana</name>
    <name type="common">American bullfrog</name>
    <name type="synonym">Rana catesbeiana</name>
    <dbReference type="NCBI Taxonomy" id="8400"/>
    <lineage>
        <taxon>Eukaryota</taxon>
        <taxon>Metazoa</taxon>
        <taxon>Chordata</taxon>
        <taxon>Craniata</taxon>
        <taxon>Vertebrata</taxon>
        <taxon>Euteleostomi</taxon>
        <taxon>Amphibia</taxon>
        <taxon>Batrachia</taxon>
        <taxon>Anura</taxon>
        <taxon>Neobatrachia</taxon>
        <taxon>Ranoidea</taxon>
        <taxon>Ranidae</taxon>
        <taxon>Aquarana</taxon>
    </lineage>
</organism>
<evidence type="ECO:0000313" key="3">
    <source>
        <dbReference type="Proteomes" id="UP000228934"/>
    </source>
</evidence>
<dbReference type="AlphaFoldDB" id="A0A2G9Q2C4"/>
<accession>A0A2G9Q2C4</accession>
<keyword evidence="3" id="KW-1185">Reference proteome</keyword>
<sequence>IYFSSWCSQLQRDDVITTPNAGREDRGVHPILRKQLCREKGEDPRGASHRSSCECGKEPPKHHEQASPILHLLPGLGSVASAPDEWKRTHETRRAT</sequence>
<feature type="non-terminal residue" evidence="2">
    <location>
        <position position="1"/>
    </location>
</feature>
<protein>
    <submittedName>
        <fullName evidence="2">Uncharacterized protein</fullName>
    </submittedName>
</protein>
<feature type="compositionally biased region" description="Basic and acidic residues" evidence="1">
    <location>
        <begin position="37"/>
        <end position="65"/>
    </location>
</feature>
<gene>
    <name evidence="2" type="ORF">AB205_0144590</name>
</gene>